<reference evidence="1 2" key="1">
    <citation type="journal article" date="2018" name="Appl. Environ. Microbiol.">
        <title>Genome rearrangement shapes Prochlorococcus ecological adaptation.</title>
        <authorList>
            <person name="Yan W."/>
            <person name="Wei S."/>
            <person name="Wang Q."/>
            <person name="Xiao X."/>
            <person name="Zeng Q."/>
            <person name="Jiao N."/>
            <person name="Zhang R."/>
        </authorList>
    </citation>
    <scope>NUCLEOTIDE SEQUENCE [LARGE SCALE GENOMIC DNA]</scope>
    <source>
        <strain evidence="1 2">XMU1408</strain>
    </source>
</reference>
<name>A0A318RHX8_PROMR</name>
<dbReference type="AlphaFoldDB" id="A0A318RHX8"/>
<proteinExistence type="predicted"/>
<dbReference type="OrthoDB" id="541003at2"/>
<gene>
    <name evidence="1" type="ORF">DNJ73_05660</name>
</gene>
<evidence type="ECO:0000313" key="1">
    <source>
        <dbReference type="EMBL" id="PYE03223.1"/>
    </source>
</evidence>
<comment type="caution">
    <text evidence="1">The sequence shown here is derived from an EMBL/GenBank/DDBJ whole genome shotgun (WGS) entry which is preliminary data.</text>
</comment>
<evidence type="ECO:0000313" key="2">
    <source>
        <dbReference type="Proteomes" id="UP000247807"/>
    </source>
</evidence>
<accession>A0A318RHX8</accession>
<dbReference type="Proteomes" id="UP000247807">
    <property type="component" value="Unassembled WGS sequence"/>
</dbReference>
<sequence length="100" mass="11169">MNYQILLESYAAGEWINKDEISLLELELDSQLESIRFSRTQGCTEKAPKHICEAAQVCEGSSWLTCFASILDKVNPLSLGNKSRGAKVIDALLDNNYLMN</sequence>
<protein>
    <submittedName>
        <fullName evidence="1">Uncharacterized protein</fullName>
    </submittedName>
</protein>
<organism evidence="1 2">
    <name type="scientific">Prochlorococcus marinus XMU1408</name>
    <dbReference type="NCBI Taxonomy" id="2213228"/>
    <lineage>
        <taxon>Bacteria</taxon>
        <taxon>Bacillati</taxon>
        <taxon>Cyanobacteriota</taxon>
        <taxon>Cyanophyceae</taxon>
        <taxon>Synechococcales</taxon>
        <taxon>Prochlorococcaceae</taxon>
        <taxon>Prochlorococcus</taxon>
    </lineage>
</organism>
<dbReference type="RefSeq" id="WP_158466709.1">
    <property type="nucleotide sequence ID" value="NZ_QJUE01000002.1"/>
</dbReference>
<dbReference type="EMBL" id="QJUE01000002">
    <property type="protein sequence ID" value="PYE03223.1"/>
    <property type="molecule type" value="Genomic_DNA"/>
</dbReference>